<gene>
    <name evidence="2" type="primary">WBGene00283479</name>
</gene>
<protein>
    <submittedName>
        <fullName evidence="2">Uncharacterized protein</fullName>
    </submittedName>
</protein>
<reference evidence="3" key="1">
    <citation type="journal article" date="2008" name="Nat. Genet.">
        <title>The Pristionchus pacificus genome provides a unique perspective on nematode lifestyle and parasitism.</title>
        <authorList>
            <person name="Dieterich C."/>
            <person name="Clifton S.W."/>
            <person name="Schuster L.N."/>
            <person name="Chinwalla A."/>
            <person name="Delehaunty K."/>
            <person name="Dinkelacker I."/>
            <person name="Fulton L."/>
            <person name="Fulton R."/>
            <person name="Godfrey J."/>
            <person name="Minx P."/>
            <person name="Mitreva M."/>
            <person name="Roeseler W."/>
            <person name="Tian H."/>
            <person name="Witte H."/>
            <person name="Yang S.P."/>
            <person name="Wilson R.K."/>
            <person name="Sommer R.J."/>
        </authorList>
    </citation>
    <scope>NUCLEOTIDE SEQUENCE [LARGE SCALE GENOMIC DNA]</scope>
    <source>
        <strain evidence="3">PS312</strain>
    </source>
</reference>
<accession>A0A8R1V392</accession>
<keyword evidence="3" id="KW-1185">Reference proteome</keyword>
<reference evidence="2" key="2">
    <citation type="submission" date="2022-06" db="UniProtKB">
        <authorList>
            <consortium name="EnsemblMetazoa"/>
        </authorList>
    </citation>
    <scope>IDENTIFICATION</scope>
    <source>
        <strain evidence="2">PS312</strain>
    </source>
</reference>
<name>A0A2A6CFW1_PRIPA</name>
<evidence type="ECO:0000256" key="1">
    <source>
        <dbReference type="SAM" id="MobiDB-lite"/>
    </source>
</evidence>
<proteinExistence type="predicted"/>
<feature type="compositionally biased region" description="Basic and acidic residues" evidence="1">
    <location>
        <begin position="56"/>
        <end position="76"/>
    </location>
</feature>
<dbReference type="EnsemblMetazoa" id="PPA45110.1">
    <property type="protein sequence ID" value="PPA45110.1"/>
    <property type="gene ID" value="WBGene00283479"/>
</dbReference>
<sequence>MFSITSPPNSEINYYLTLCSFLLFIEHLRDAIAEIRAEHVLKLSIDLSVYQSDKEEEKEKYESTDRRNRKQDKADMIRGQTGMDTAGRLLVV</sequence>
<accession>A0A2A6CFW1</accession>
<dbReference type="Proteomes" id="UP000005239">
    <property type="component" value="Unassembled WGS sequence"/>
</dbReference>
<organism evidence="2 3">
    <name type="scientific">Pristionchus pacificus</name>
    <name type="common">Parasitic nematode worm</name>
    <dbReference type="NCBI Taxonomy" id="54126"/>
    <lineage>
        <taxon>Eukaryota</taxon>
        <taxon>Metazoa</taxon>
        <taxon>Ecdysozoa</taxon>
        <taxon>Nematoda</taxon>
        <taxon>Chromadorea</taxon>
        <taxon>Rhabditida</taxon>
        <taxon>Rhabditina</taxon>
        <taxon>Diplogasteromorpha</taxon>
        <taxon>Diplogasteroidea</taxon>
        <taxon>Neodiplogasteridae</taxon>
        <taxon>Pristionchus</taxon>
    </lineage>
</organism>
<feature type="region of interest" description="Disordered" evidence="1">
    <location>
        <begin position="56"/>
        <end position="78"/>
    </location>
</feature>
<dbReference type="AlphaFoldDB" id="A0A2A6CFW1"/>
<evidence type="ECO:0000313" key="2">
    <source>
        <dbReference type="EnsemblMetazoa" id="PPA45110.1"/>
    </source>
</evidence>
<evidence type="ECO:0000313" key="3">
    <source>
        <dbReference type="Proteomes" id="UP000005239"/>
    </source>
</evidence>